<dbReference type="PANTHER" id="PTHR30069:SF29">
    <property type="entry name" value="HEMOGLOBIN AND HEMOGLOBIN-HAPTOGLOBIN-BINDING PROTEIN 1-RELATED"/>
    <property type="match status" value="1"/>
</dbReference>
<dbReference type="InterPro" id="IPR039426">
    <property type="entry name" value="TonB-dep_rcpt-like"/>
</dbReference>
<evidence type="ECO:0000256" key="12">
    <source>
        <dbReference type="SAM" id="MobiDB-lite"/>
    </source>
</evidence>
<dbReference type="NCBIfam" id="TIGR01785">
    <property type="entry name" value="TonB-hemin"/>
    <property type="match status" value="1"/>
</dbReference>
<keyword evidence="6 11" id="KW-0798">TonB box</keyword>
<dbReference type="PROSITE" id="PS52016">
    <property type="entry name" value="TONB_DEPENDENT_REC_3"/>
    <property type="match status" value="1"/>
</dbReference>
<feature type="signal peptide" evidence="13">
    <location>
        <begin position="1"/>
        <end position="27"/>
    </location>
</feature>
<evidence type="ECO:0000256" key="1">
    <source>
        <dbReference type="ARBA" id="ARBA00004571"/>
    </source>
</evidence>
<evidence type="ECO:0000256" key="8">
    <source>
        <dbReference type="ARBA" id="ARBA00023170"/>
    </source>
</evidence>
<evidence type="ECO:0000256" key="7">
    <source>
        <dbReference type="ARBA" id="ARBA00023136"/>
    </source>
</evidence>
<evidence type="ECO:0000256" key="11">
    <source>
        <dbReference type="RuleBase" id="RU003357"/>
    </source>
</evidence>
<accession>A0ABY5APE0</accession>
<dbReference type="InterPro" id="IPR036942">
    <property type="entry name" value="Beta-barrel_TonB_sf"/>
</dbReference>
<dbReference type="Pfam" id="PF07715">
    <property type="entry name" value="Plug"/>
    <property type="match status" value="1"/>
</dbReference>
<dbReference type="InterPro" id="IPR000531">
    <property type="entry name" value="Beta-barrel_TonB"/>
</dbReference>
<feature type="domain" description="TonB-dependent receptor-like beta-barrel" evidence="14">
    <location>
        <begin position="305"/>
        <end position="752"/>
    </location>
</feature>
<keyword evidence="5 13" id="KW-0732">Signal</keyword>
<keyword evidence="7 10" id="KW-0472">Membrane</keyword>
<dbReference type="RefSeq" id="WP_252663071.1">
    <property type="nucleotide sequence ID" value="NZ_CP098611.1"/>
</dbReference>
<keyword evidence="9 10" id="KW-0998">Cell outer membrane</keyword>
<keyword evidence="3 10" id="KW-1134">Transmembrane beta strand</keyword>
<protein>
    <submittedName>
        <fullName evidence="16">TonB-dependent hemoglobin/transferrin/lactoferrin family receptor</fullName>
    </submittedName>
</protein>
<evidence type="ECO:0000256" key="10">
    <source>
        <dbReference type="PROSITE-ProRule" id="PRU01360"/>
    </source>
</evidence>
<gene>
    <name evidence="16" type="ORF">NEA10_19785</name>
</gene>
<dbReference type="SUPFAM" id="SSF56935">
    <property type="entry name" value="Porins"/>
    <property type="match status" value="1"/>
</dbReference>
<name>A0ABY5APE0_9CYAN</name>
<evidence type="ECO:0000313" key="16">
    <source>
        <dbReference type="EMBL" id="USR91037.1"/>
    </source>
</evidence>
<reference evidence="16" key="1">
    <citation type="submission" date="2022-06" db="EMBL/GenBank/DDBJ databases">
        <title>Genome sequence of Phormidium yuhuli AB48 isolated from an industrial photobioreactor environment.</title>
        <authorList>
            <person name="Qiu Y."/>
            <person name="Noonan A.J.C."/>
            <person name="Dofher K."/>
            <person name="Koch M."/>
            <person name="Kieft B."/>
            <person name="Lin X."/>
            <person name="Ziels R.M."/>
            <person name="Hallam S.J."/>
        </authorList>
    </citation>
    <scope>NUCLEOTIDE SEQUENCE</scope>
    <source>
        <strain evidence="16">AB48</strain>
    </source>
</reference>
<evidence type="ECO:0000256" key="9">
    <source>
        <dbReference type="ARBA" id="ARBA00023237"/>
    </source>
</evidence>
<evidence type="ECO:0000256" key="6">
    <source>
        <dbReference type="ARBA" id="ARBA00023077"/>
    </source>
</evidence>
<organism evidence="16 17">
    <name type="scientific">Phormidium yuhuli AB48</name>
    <dbReference type="NCBI Taxonomy" id="2940671"/>
    <lineage>
        <taxon>Bacteria</taxon>
        <taxon>Bacillati</taxon>
        <taxon>Cyanobacteriota</taxon>
        <taxon>Cyanophyceae</taxon>
        <taxon>Oscillatoriophycideae</taxon>
        <taxon>Oscillatoriales</taxon>
        <taxon>Oscillatoriaceae</taxon>
        <taxon>Phormidium</taxon>
        <taxon>Phormidium yuhuli</taxon>
    </lineage>
</organism>
<evidence type="ECO:0000259" key="15">
    <source>
        <dbReference type="Pfam" id="PF07715"/>
    </source>
</evidence>
<dbReference type="EMBL" id="CP098611">
    <property type="protein sequence ID" value="USR91037.1"/>
    <property type="molecule type" value="Genomic_DNA"/>
</dbReference>
<dbReference type="Pfam" id="PF00593">
    <property type="entry name" value="TonB_dep_Rec_b-barrel"/>
    <property type="match status" value="1"/>
</dbReference>
<dbReference type="CDD" id="cd01347">
    <property type="entry name" value="ligand_gated_channel"/>
    <property type="match status" value="1"/>
</dbReference>
<feature type="chain" id="PRO_5046486488" evidence="13">
    <location>
        <begin position="28"/>
        <end position="795"/>
    </location>
</feature>
<feature type="region of interest" description="Disordered" evidence="12">
    <location>
        <begin position="44"/>
        <end position="81"/>
    </location>
</feature>
<evidence type="ECO:0000256" key="13">
    <source>
        <dbReference type="SAM" id="SignalP"/>
    </source>
</evidence>
<dbReference type="Proteomes" id="UP001056708">
    <property type="component" value="Chromosome"/>
</dbReference>
<sequence length="795" mass="89279">MNTLKCPVLLTCSLLGIILVNGSNAQASHPKTLVKSLDRVDPVPLTKERSPLPPPPVLEDVPPQNKQARPPEEDEEEDDDDVVEITITATRTRRPVQTTPLAIDVIDGNRIERESIQDIRDLVRYTPGISVRDSFRYGLQDFNIRGLEGNRVLLQADGIRLPNRFQFGFFQLGRDYLDLDSVSRAEIVRGPASALYGSDALGGVVSFITPTPGELLDILGEDQYSQISLGGDSVNQGGRANLQYAGRSGNVEYSLNYTRRDSLGTRINNNSNLIDPQANTRNNILGQLVYNLNEHSHIRLLGELFDNRRDTTATAENLALYGIETTQSFTEDVDTQRVRGILAYRYDDPDAEGWLQGVQVRFYVQDSQIEEQTRERRLLVDQRTRESTPVQRDTRNEFIDRVWGGDVQLQSNFTTGTATHQLTYGFDISSTRNERPRDRTQLNLVTGERTRVIPPDTFPTKDFPDTDTFRLGLYVQNEITFGESGWSLIPGLRYDYYSLNPADDPIFAQSGSEAVDFSDDALSPSLAIGYQPSPNLFLYGRYSRGFRAPLYSEINSGFSNLSSGFFRYRTISNPDLEAETSNSFELGLRAGGDRFNLGLTGFYNSFDNFIESFASVGIERGPDNIPINVFQTQNVAEARTYGLEASGEYRFSPGSDGLSAFTRLAFTVGDNQTDNVPLETVPPFTALLGVRYQGDDDRWGLQTVATYVGRARTDSPSPDFTFIVPDSYILVDVLGYVRFTPNLTLNVGVFNLFDEEYQIYSDVRQLNRNESRDLQIFDRLTQPGRNISASFVWRF</sequence>
<dbReference type="NCBIfam" id="TIGR01786">
    <property type="entry name" value="TonB-hemlactrns"/>
    <property type="match status" value="1"/>
</dbReference>
<proteinExistence type="inferred from homology"/>
<keyword evidence="17" id="KW-1185">Reference proteome</keyword>
<dbReference type="Gene3D" id="2.170.130.10">
    <property type="entry name" value="TonB-dependent receptor, plug domain"/>
    <property type="match status" value="1"/>
</dbReference>
<evidence type="ECO:0000259" key="14">
    <source>
        <dbReference type="Pfam" id="PF00593"/>
    </source>
</evidence>
<evidence type="ECO:0000256" key="4">
    <source>
        <dbReference type="ARBA" id="ARBA00022692"/>
    </source>
</evidence>
<evidence type="ECO:0000256" key="5">
    <source>
        <dbReference type="ARBA" id="ARBA00022729"/>
    </source>
</evidence>
<evidence type="ECO:0000256" key="2">
    <source>
        <dbReference type="ARBA" id="ARBA00022448"/>
    </source>
</evidence>
<feature type="compositionally biased region" description="Acidic residues" evidence="12">
    <location>
        <begin position="72"/>
        <end position="81"/>
    </location>
</feature>
<comment type="similarity">
    <text evidence="10 11">Belongs to the TonB-dependent receptor family.</text>
</comment>
<evidence type="ECO:0000256" key="3">
    <source>
        <dbReference type="ARBA" id="ARBA00022452"/>
    </source>
</evidence>
<comment type="subcellular location">
    <subcellularLocation>
        <location evidence="1 10">Cell outer membrane</location>
        <topology evidence="1 10">Multi-pass membrane protein</topology>
    </subcellularLocation>
</comment>
<dbReference type="InterPro" id="IPR010949">
    <property type="entry name" value="TonB_Hb/transfer/lactofer_rcpt"/>
</dbReference>
<keyword evidence="2 10" id="KW-0813">Transport</keyword>
<dbReference type="PANTHER" id="PTHR30069">
    <property type="entry name" value="TONB-DEPENDENT OUTER MEMBRANE RECEPTOR"/>
    <property type="match status" value="1"/>
</dbReference>
<keyword evidence="4 10" id="KW-0812">Transmembrane</keyword>
<evidence type="ECO:0000313" key="17">
    <source>
        <dbReference type="Proteomes" id="UP001056708"/>
    </source>
</evidence>
<dbReference type="Gene3D" id="2.40.170.20">
    <property type="entry name" value="TonB-dependent receptor, beta-barrel domain"/>
    <property type="match status" value="1"/>
</dbReference>
<keyword evidence="8 16" id="KW-0675">Receptor</keyword>
<dbReference type="InterPro" id="IPR011276">
    <property type="entry name" value="TonB_haem/Hb_rcpt"/>
</dbReference>
<dbReference type="InterPro" id="IPR012910">
    <property type="entry name" value="Plug_dom"/>
</dbReference>
<feature type="domain" description="TonB-dependent receptor plug" evidence="15">
    <location>
        <begin position="96"/>
        <end position="204"/>
    </location>
</feature>
<dbReference type="InterPro" id="IPR037066">
    <property type="entry name" value="Plug_dom_sf"/>
</dbReference>